<feature type="non-terminal residue" evidence="1">
    <location>
        <position position="1"/>
    </location>
</feature>
<proteinExistence type="predicted"/>
<comment type="caution">
    <text evidence="1">The sequence shown here is derived from an EMBL/GenBank/DDBJ whole genome shotgun (WGS) entry which is preliminary data.</text>
</comment>
<evidence type="ECO:0000313" key="2">
    <source>
        <dbReference type="Proteomes" id="UP000886501"/>
    </source>
</evidence>
<feature type="non-terminal residue" evidence="1">
    <location>
        <position position="64"/>
    </location>
</feature>
<reference evidence="1" key="1">
    <citation type="submission" date="2019-10" db="EMBL/GenBank/DDBJ databases">
        <authorList>
            <consortium name="DOE Joint Genome Institute"/>
            <person name="Kuo A."/>
            <person name="Miyauchi S."/>
            <person name="Kiss E."/>
            <person name="Drula E."/>
            <person name="Kohler A."/>
            <person name="Sanchez-Garcia M."/>
            <person name="Andreopoulos B."/>
            <person name="Barry K.W."/>
            <person name="Bonito G."/>
            <person name="Buee M."/>
            <person name="Carver A."/>
            <person name="Chen C."/>
            <person name="Cichocki N."/>
            <person name="Clum A."/>
            <person name="Culley D."/>
            <person name="Crous P.W."/>
            <person name="Fauchery L."/>
            <person name="Girlanda M."/>
            <person name="Hayes R."/>
            <person name="Keri Z."/>
            <person name="Labutti K."/>
            <person name="Lipzen A."/>
            <person name="Lombard V."/>
            <person name="Magnuson J."/>
            <person name="Maillard F."/>
            <person name="Morin E."/>
            <person name="Murat C."/>
            <person name="Nolan M."/>
            <person name="Ohm R."/>
            <person name="Pangilinan J."/>
            <person name="Pereira M."/>
            <person name="Perotto S."/>
            <person name="Peter M."/>
            <person name="Riley R."/>
            <person name="Sitrit Y."/>
            <person name="Stielow B."/>
            <person name="Szollosi G."/>
            <person name="Zifcakova L."/>
            <person name="Stursova M."/>
            <person name="Spatafora J.W."/>
            <person name="Tedersoo L."/>
            <person name="Vaario L.-M."/>
            <person name="Yamada A."/>
            <person name="Yan M."/>
            <person name="Wang P."/>
            <person name="Xu J."/>
            <person name="Bruns T."/>
            <person name="Baldrian P."/>
            <person name="Vilgalys R."/>
            <person name="Henrissat B."/>
            <person name="Grigoriev I.V."/>
            <person name="Hibbett D."/>
            <person name="Nagy L.G."/>
            <person name="Martin F.M."/>
        </authorList>
    </citation>
    <scope>NUCLEOTIDE SEQUENCE</scope>
    <source>
        <strain evidence="1">P2</strain>
    </source>
</reference>
<organism evidence="1 2">
    <name type="scientific">Thelephora ganbajun</name>
    <name type="common">Ganba fungus</name>
    <dbReference type="NCBI Taxonomy" id="370292"/>
    <lineage>
        <taxon>Eukaryota</taxon>
        <taxon>Fungi</taxon>
        <taxon>Dikarya</taxon>
        <taxon>Basidiomycota</taxon>
        <taxon>Agaricomycotina</taxon>
        <taxon>Agaricomycetes</taxon>
        <taxon>Thelephorales</taxon>
        <taxon>Thelephoraceae</taxon>
        <taxon>Thelephora</taxon>
    </lineage>
</organism>
<dbReference type="EMBL" id="MU118501">
    <property type="protein sequence ID" value="KAF9642392.1"/>
    <property type="molecule type" value="Genomic_DNA"/>
</dbReference>
<reference evidence="1" key="2">
    <citation type="journal article" date="2020" name="Nat. Commun.">
        <title>Large-scale genome sequencing of mycorrhizal fungi provides insights into the early evolution of symbiotic traits.</title>
        <authorList>
            <person name="Miyauchi S."/>
            <person name="Kiss E."/>
            <person name="Kuo A."/>
            <person name="Drula E."/>
            <person name="Kohler A."/>
            <person name="Sanchez-Garcia M."/>
            <person name="Morin E."/>
            <person name="Andreopoulos B."/>
            <person name="Barry K.W."/>
            <person name="Bonito G."/>
            <person name="Buee M."/>
            <person name="Carver A."/>
            <person name="Chen C."/>
            <person name="Cichocki N."/>
            <person name="Clum A."/>
            <person name="Culley D."/>
            <person name="Crous P.W."/>
            <person name="Fauchery L."/>
            <person name="Girlanda M."/>
            <person name="Hayes R.D."/>
            <person name="Keri Z."/>
            <person name="LaButti K."/>
            <person name="Lipzen A."/>
            <person name="Lombard V."/>
            <person name="Magnuson J."/>
            <person name="Maillard F."/>
            <person name="Murat C."/>
            <person name="Nolan M."/>
            <person name="Ohm R.A."/>
            <person name="Pangilinan J."/>
            <person name="Pereira M.F."/>
            <person name="Perotto S."/>
            <person name="Peter M."/>
            <person name="Pfister S."/>
            <person name="Riley R."/>
            <person name="Sitrit Y."/>
            <person name="Stielow J.B."/>
            <person name="Szollosi G."/>
            <person name="Zifcakova L."/>
            <person name="Stursova M."/>
            <person name="Spatafora J.W."/>
            <person name="Tedersoo L."/>
            <person name="Vaario L.M."/>
            <person name="Yamada A."/>
            <person name="Yan M."/>
            <person name="Wang P."/>
            <person name="Xu J."/>
            <person name="Bruns T."/>
            <person name="Baldrian P."/>
            <person name="Vilgalys R."/>
            <person name="Dunand C."/>
            <person name="Henrissat B."/>
            <person name="Grigoriev I.V."/>
            <person name="Hibbett D."/>
            <person name="Nagy L.G."/>
            <person name="Martin F.M."/>
        </authorList>
    </citation>
    <scope>NUCLEOTIDE SEQUENCE</scope>
    <source>
        <strain evidence="1">P2</strain>
    </source>
</reference>
<accession>A0ACB6YYM5</accession>
<dbReference type="Proteomes" id="UP000886501">
    <property type="component" value="Unassembled WGS sequence"/>
</dbReference>
<evidence type="ECO:0000313" key="1">
    <source>
        <dbReference type="EMBL" id="KAF9642392.1"/>
    </source>
</evidence>
<gene>
    <name evidence="1" type="ORF">BDM02DRAFT_3071904</name>
</gene>
<keyword evidence="2" id="KW-1185">Reference proteome</keyword>
<name>A0ACB6YYM5_THEGA</name>
<protein>
    <submittedName>
        <fullName evidence="1">Uncharacterized protein</fullName>
    </submittedName>
</protein>
<sequence length="64" mass="7485">LEHCPECGEPCYKEKDLEGPDGQVGVPRRVFTMFPVGPQIQACWKHPQTAKDMHYQWEKTQELR</sequence>